<evidence type="ECO:0000313" key="1">
    <source>
        <dbReference type="EMBL" id="CAH2313164.1"/>
    </source>
</evidence>
<dbReference type="Proteomes" id="UP001295444">
    <property type="component" value="Chromosome 08"/>
</dbReference>
<organism evidence="1 2">
    <name type="scientific">Pelobates cultripes</name>
    <name type="common">Western spadefoot toad</name>
    <dbReference type="NCBI Taxonomy" id="61616"/>
    <lineage>
        <taxon>Eukaryota</taxon>
        <taxon>Metazoa</taxon>
        <taxon>Chordata</taxon>
        <taxon>Craniata</taxon>
        <taxon>Vertebrata</taxon>
        <taxon>Euteleostomi</taxon>
        <taxon>Amphibia</taxon>
        <taxon>Batrachia</taxon>
        <taxon>Anura</taxon>
        <taxon>Pelobatoidea</taxon>
        <taxon>Pelobatidae</taxon>
        <taxon>Pelobates</taxon>
    </lineage>
</organism>
<accession>A0AAD1T241</accession>
<sequence>MAGYNIREERRRLDTLLAIRPDSFPFEDVVFGYRLQHALQRAPFGRTLS</sequence>
<keyword evidence="2" id="KW-1185">Reference proteome</keyword>
<evidence type="ECO:0000313" key="2">
    <source>
        <dbReference type="Proteomes" id="UP001295444"/>
    </source>
</evidence>
<protein>
    <submittedName>
        <fullName evidence="1">Uncharacterized protein</fullName>
    </submittedName>
</protein>
<reference evidence="1" key="1">
    <citation type="submission" date="2022-03" db="EMBL/GenBank/DDBJ databases">
        <authorList>
            <person name="Alioto T."/>
            <person name="Alioto T."/>
            <person name="Gomez Garrido J."/>
        </authorList>
    </citation>
    <scope>NUCLEOTIDE SEQUENCE</scope>
</reference>
<name>A0AAD1T241_PELCU</name>
<gene>
    <name evidence="1" type="ORF">PECUL_23A046448</name>
</gene>
<dbReference type="AlphaFoldDB" id="A0AAD1T241"/>
<proteinExistence type="predicted"/>
<dbReference type="EMBL" id="OW240919">
    <property type="protein sequence ID" value="CAH2313164.1"/>
    <property type="molecule type" value="Genomic_DNA"/>
</dbReference>